<organism evidence="1 2">
    <name type="scientific">Jiella pelagia</name>
    <dbReference type="NCBI Taxonomy" id="2986949"/>
    <lineage>
        <taxon>Bacteria</taxon>
        <taxon>Pseudomonadati</taxon>
        <taxon>Pseudomonadota</taxon>
        <taxon>Alphaproteobacteria</taxon>
        <taxon>Hyphomicrobiales</taxon>
        <taxon>Aurantimonadaceae</taxon>
        <taxon>Jiella</taxon>
    </lineage>
</organism>
<evidence type="ECO:0000313" key="1">
    <source>
        <dbReference type="EMBL" id="WAP68368.1"/>
    </source>
</evidence>
<keyword evidence="2" id="KW-1185">Reference proteome</keyword>
<sequence>MCTKDPVKSTTEFLLWPIKFVPTARCRGRLPKMEIAAMPFDTRLARRIVEVGSHADDGDAANVRTNCPIRLQADGFVYNAAAIQAASVGEGGR</sequence>
<dbReference type="RefSeq" id="WP_268880844.1">
    <property type="nucleotide sequence ID" value="NZ_CP114029.1"/>
</dbReference>
<dbReference type="EMBL" id="CP114029">
    <property type="protein sequence ID" value="WAP68368.1"/>
    <property type="molecule type" value="Genomic_DNA"/>
</dbReference>
<protein>
    <submittedName>
        <fullName evidence="1">Uncharacterized protein</fullName>
    </submittedName>
</protein>
<accession>A0ABY7C0S2</accession>
<gene>
    <name evidence="1" type="ORF">OH818_24045</name>
</gene>
<reference evidence="1" key="1">
    <citation type="submission" date="2022-12" db="EMBL/GenBank/DDBJ databases">
        <title>Jiella pelagia sp. nov., isolated from phosphonate enriched culture of Northwest Pacific surface seawater.</title>
        <authorList>
            <person name="Shin D.Y."/>
            <person name="Hwang C.Y."/>
        </authorList>
    </citation>
    <scope>NUCLEOTIDE SEQUENCE</scope>
    <source>
        <strain evidence="1">HL-NP1</strain>
    </source>
</reference>
<proteinExistence type="predicted"/>
<name>A0ABY7C0S2_9HYPH</name>
<dbReference type="Proteomes" id="UP001164020">
    <property type="component" value="Chromosome"/>
</dbReference>
<evidence type="ECO:0000313" key="2">
    <source>
        <dbReference type="Proteomes" id="UP001164020"/>
    </source>
</evidence>